<organism evidence="4 5">
    <name type="scientific">Deinococcus cavernae</name>
    <dbReference type="NCBI Taxonomy" id="2320857"/>
    <lineage>
        <taxon>Bacteria</taxon>
        <taxon>Thermotogati</taxon>
        <taxon>Deinococcota</taxon>
        <taxon>Deinococci</taxon>
        <taxon>Deinococcales</taxon>
        <taxon>Deinococcaceae</taxon>
        <taxon>Deinococcus</taxon>
    </lineage>
</organism>
<sequence length="348" mass="36432">MKKFLMIPALLLASSAYAAPKISAQSIIVNPTQPDLSVQVRVNKDSTGNAAPNYAVGENITISTSVNRDAYVYLFNVDSTGEVTQILPNRLQGGGNFVKANTTAVFPAAGSGFTFTVDGQSGLNKVLALASLTQLNLDQISSFKNAQDQFATVKAKGQDGLAQALSIVVSPVQQNSWVSDTAFFNVVAAAPVRTGNLFVGTNVTGSTVILNGRTLGVANTTYTGIAPGSYPVRVKAPGFADYTTTVRILENGTTNLNVDFAVRATAPAPVRPAPVTNANNYSVVIRSSVAGARVFVDGVEAGAVQNGGITLNVGRGSHEIVMIAPGYRTFLNTYNITQNGQITINPTR</sequence>
<evidence type="ECO:0000259" key="3">
    <source>
        <dbReference type="Pfam" id="PF14326"/>
    </source>
</evidence>
<proteinExistence type="predicted"/>
<dbReference type="RefSeq" id="WP_119763426.1">
    <property type="nucleotide sequence ID" value="NZ_QYUJ01000014.1"/>
</dbReference>
<evidence type="ECO:0000313" key="4">
    <source>
        <dbReference type="EMBL" id="RJF71856.1"/>
    </source>
</evidence>
<dbReference type="OrthoDB" id="63947at2"/>
<dbReference type="InterPro" id="IPR025493">
    <property type="entry name" value="DUF4384"/>
</dbReference>
<comment type="caution">
    <text evidence="4">The sequence shown here is derived from an EMBL/GenBank/DDBJ whole genome shotgun (WGS) entry which is preliminary data.</text>
</comment>
<feature type="signal peptide" evidence="1">
    <location>
        <begin position="1"/>
        <end position="18"/>
    </location>
</feature>
<reference evidence="4 5" key="1">
    <citation type="submission" date="2018-09" db="EMBL/GenBank/DDBJ databases">
        <authorList>
            <person name="Zhu H."/>
        </authorList>
    </citation>
    <scope>NUCLEOTIDE SEQUENCE [LARGE SCALE GENOMIC DNA]</scope>
    <source>
        <strain evidence="4 5">K2S05-167</strain>
    </source>
</reference>
<dbReference type="Proteomes" id="UP000286287">
    <property type="component" value="Unassembled WGS sequence"/>
</dbReference>
<dbReference type="PANTHER" id="PTHR36194">
    <property type="entry name" value="S-LAYER-LIKE PROTEIN"/>
    <property type="match status" value="1"/>
</dbReference>
<dbReference type="AlphaFoldDB" id="A0A418V701"/>
<dbReference type="Pfam" id="PF14326">
    <property type="entry name" value="DUF4384"/>
    <property type="match status" value="1"/>
</dbReference>
<evidence type="ECO:0000256" key="1">
    <source>
        <dbReference type="SAM" id="SignalP"/>
    </source>
</evidence>
<feature type="domain" description="DUF4384" evidence="3">
    <location>
        <begin position="54"/>
        <end position="133"/>
    </location>
</feature>
<evidence type="ECO:0000313" key="5">
    <source>
        <dbReference type="Proteomes" id="UP000286287"/>
    </source>
</evidence>
<evidence type="ECO:0000259" key="2">
    <source>
        <dbReference type="Pfam" id="PF08308"/>
    </source>
</evidence>
<gene>
    <name evidence="4" type="ORF">D3875_10085</name>
</gene>
<dbReference type="EMBL" id="QYUJ01000014">
    <property type="protein sequence ID" value="RJF71856.1"/>
    <property type="molecule type" value="Genomic_DNA"/>
</dbReference>
<keyword evidence="5" id="KW-1185">Reference proteome</keyword>
<name>A0A418V701_9DEIO</name>
<accession>A0A418V701</accession>
<dbReference type="PANTHER" id="PTHR36194:SF1">
    <property type="entry name" value="S-LAYER-LIKE PROTEIN"/>
    <property type="match status" value="1"/>
</dbReference>
<protein>
    <submittedName>
        <fullName evidence="4">DUF4384 domain-containing protein</fullName>
    </submittedName>
</protein>
<dbReference type="Pfam" id="PF08308">
    <property type="entry name" value="PEGA"/>
    <property type="match status" value="2"/>
</dbReference>
<feature type="chain" id="PRO_5019456518" evidence="1">
    <location>
        <begin position="19"/>
        <end position="348"/>
    </location>
</feature>
<keyword evidence="1" id="KW-0732">Signal</keyword>
<feature type="domain" description="PEGA" evidence="2">
    <location>
        <begin position="195"/>
        <end position="260"/>
    </location>
</feature>
<dbReference type="InterPro" id="IPR013229">
    <property type="entry name" value="PEGA"/>
</dbReference>
<feature type="domain" description="PEGA" evidence="2">
    <location>
        <begin position="281"/>
        <end position="345"/>
    </location>
</feature>